<dbReference type="EMBL" id="AP023322">
    <property type="protein sequence ID" value="BCI63234.1"/>
    <property type="molecule type" value="Genomic_DNA"/>
</dbReference>
<accession>A0A7G1HXQ2</accession>
<dbReference type="GO" id="GO:0016757">
    <property type="term" value="F:glycosyltransferase activity"/>
    <property type="evidence" value="ECO:0007669"/>
    <property type="project" value="InterPro"/>
</dbReference>
<dbReference type="Pfam" id="PF00534">
    <property type="entry name" value="Glycos_transf_1"/>
    <property type="match status" value="1"/>
</dbReference>
<dbReference type="PANTHER" id="PTHR45947">
    <property type="entry name" value="SULFOQUINOVOSYL TRANSFERASE SQD2"/>
    <property type="match status" value="1"/>
</dbReference>
<feature type="domain" description="Glycosyl transferase family 1" evidence="1">
    <location>
        <begin position="182"/>
        <end position="332"/>
    </location>
</feature>
<dbReference type="InterPro" id="IPR028098">
    <property type="entry name" value="Glyco_trans_4-like_N"/>
</dbReference>
<dbReference type="PANTHER" id="PTHR45947:SF3">
    <property type="entry name" value="SULFOQUINOVOSYL TRANSFERASE SQD2"/>
    <property type="match status" value="1"/>
</dbReference>
<evidence type="ECO:0000313" key="3">
    <source>
        <dbReference type="EMBL" id="BCI63234.1"/>
    </source>
</evidence>
<organism evidence="3 4">
    <name type="scientific">Coprobacter secundus subsp. similis</name>
    <dbReference type="NCBI Taxonomy" id="2751153"/>
    <lineage>
        <taxon>Bacteria</taxon>
        <taxon>Pseudomonadati</taxon>
        <taxon>Bacteroidota</taxon>
        <taxon>Bacteroidia</taxon>
        <taxon>Bacteroidales</taxon>
        <taxon>Barnesiellaceae</taxon>
        <taxon>Coprobacter</taxon>
    </lineage>
</organism>
<name>A0A7G1HXQ2_9BACT</name>
<keyword evidence="4" id="KW-1185">Reference proteome</keyword>
<proteinExistence type="predicted"/>
<dbReference type="Gene3D" id="3.40.50.2000">
    <property type="entry name" value="Glycogen Phosphorylase B"/>
    <property type="match status" value="2"/>
</dbReference>
<dbReference type="CDD" id="cd03801">
    <property type="entry name" value="GT4_PimA-like"/>
    <property type="match status" value="1"/>
</dbReference>
<feature type="domain" description="Glycosyltransferase subfamily 4-like N-terminal" evidence="2">
    <location>
        <begin position="16"/>
        <end position="166"/>
    </location>
</feature>
<evidence type="ECO:0000313" key="4">
    <source>
        <dbReference type="Proteomes" id="UP000594042"/>
    </source>
</evidence>
<evidence type="ECO:0000259" key="2">
    <source>
        <dbReference type="Pfam" id="PF13439"/>
    </source>
</evidence>
<dbReference type="RefSeq" id="WP_200755861.1">
    <property type="nucleotide sequence ID" value="NZ_AP023322.1"/>
</dbReference>
<dbReference type="KEGG" id="copr:Cop2CBH44_15870"/>
<gene>
    <name evidence="3" type="ORF">Cop2CBH44_15870</name>
</gene>
<sequence length="363" mass="40747">MKRVIILTYDYPPNNGGIARLCFEIKKQCKLNGLSVRVVTLASSGTDMENDEDVIRIVGKRGLLEWRILNYLKKNTERDDIILTGTFHPDGLLGWLSGRKVYMLAHGAELLPGKSFFQKYVWKYYRRYLLKSASGVIANSHYTEGLVRLCSPLAKVYTIPLAVDYDYFRPTSSKMRDGVLHLCSLSRLEKFKGHDFLIRVISSLPSEYKEKISLTIGGNGPYKESLVALARELHLVDTIGFEGFIDDGKLCDFYSSADIFVLCTREEPGLKNVEGFGLVFVEAQACGTAVIGTRAGGIPDAVKDGDGGWLIAQDSQKELSELMMFLIDHPEIVAEEGLKARQRAIQEYSWQNYYKALSGIICR</sequence>
<keyword evidence="3" id="KW-0378">Hydrolase</keyword>
<dbReference type="InterPro" id="IPR050194">
    <property type="entry name" value="Glycosyltransferase_grp1"/>
</dbReference>
<dbReference type="SUPFAM" id="SSF53756">
    <property type="entry name" value="UDP-Glycosyltransferase/glycogen phosphorylase"/>
    <property type="match status" value="1"/>
</dbReference>
<dbReference type="Proteomes" id="UP000594042">
    <property type="component" value="Chromosome"/>
</dbReference>
<evidence type="ECO:0000259" key="1">
    <source>
        <dbReference type="Pfam" id="PF00534"/>
    </source>
</evidence>
<protein>
    <submittedName>
        <fullName evidence="3">Glycoside hydrolase</fullName>
    </submittedName>
</protein>
<reference evidence="4" key="1">
    <citation type="submission" date="2020-07" db="EMBL/GenBank/DDBJ databases">
        <title>Complete genome sequencing of Coprobacter sp. strain 2CBH44.</title>
        <authorList>
            <person name="Sakamoto M."/>
            <person name="Murakami T."/>
            <person name="Mori H."/>
        </authorList>
    </citation>
    <scope>NUCLEOTIDE SEQUENCE [LARGE SCALE GENOMIC DNA]</scope>
    <source>
        <strain evidence="4">2CBH44</strain>
    </source>
</reference>
<dbReference type="Pfam" id="PF13439">
    <property type="entry name" value="Glyco_transf_4"/>
    <property type="match status" value="1"/>
</dbReference>
<dbReference type="InterPro" id="IPR001296">
    <property type="entry name" value="Glyco_trans_1"/>
</dbReference>
<dbReference type="GO" id="GO:0016787">
    <property type="term" value="F:hydrolase activity"/>
    <property type="evidence" value="ECO:0007669"/>
    <property type="project" value="UniProtKB-KW"/>
</dbReference>
<dbReference type="AlphaFoldDB" id="A0A7G1HXQ2"/>